<reference evidence="1 2" key="1">
    <citation type="submission" date="2023-07" db="EMBL/GenBank/DDBJ databases">
        <title>Micromonospora profundi TRM 95458 converts glycerol to a new osmotic compound.</title>
        <authorList>
            <person name="Lu D."/>
        </authorList>
    </citation>
    <scope>NUCLEOTIDE SEQUENCE [LARGE SCALE GENOMIC DNA]</scope>
    <source>
        <strain evidence="1 2">TRM95458</strain>
    </source>
</reference>
<evidence type="ECO:0000313" key="2">
    <source>
        <dbReference type="Proteomes" id="UP001235874"/>
    </source>
</evidence>
<dbReference type="EMBL" id="CP130472">
    <property type="protein sequence ID" value="WLS48696.1"/>
    <property type="molecule type" value="Genomic_DNA"/>
</dbReference>
<dbReference type="Proteomes" id="UP001235874">
    <property type="component" value="Chromosome"/>
</dbReference>
<keyword evidence="2" id="KW-1185">Reference proteome</keyword>
<evidence type="ECO:0000313" key="1">
    <source>
        <dbReference type="EMBL" id="WLS48696.1"/>
    </source>
</evidence>
<organism evidence="1 2">
    <name type="scientific">Micromonospora profundi</name>
    <dbReference type="NCBI Taxonomy" id="1420889"/>
    <lineage>
        <taxon>Bacteria</taxon>
        <taxon>Bacillati</taxon>
        <taxon>Actinomycetota</taxon>
        <taxon>Actinomycetes</taxon>
        <taxon>Micromonosporales</taxon>
        <taxon>Micromonosporaceae</taxon>
        <taxon>Micromonospora</taxon>
    </lineage>
</organism>
<accession>A0AAJ6HXQ4</accession>
<dbReference type="Gene3D" id="3.40.1760.10">
    <property type="entry name" value="YfbM-like super family"/>
    <property type="match status" value="1"/>
</dbReference>
<dbReference type="InterPro" id="IPR035944">
    <property type="entry name" value="YfbM-like_sf"/>
</dbReference>
<name>A0AAJ6HXQ4_9ACTN</name>
<dbReference type="KEGG" id="mprn:Q3V37_11285"/>
<sequence length="174" mass="19614">MNGNWLRVSPDQLEQARADLNWAYELAMTERDGDSERWAGTDKAWNALDFLLDRLGFEIPLVLGAESFVEFPDVEPDSEEMFDFLENLEDDWGYGPPSYLTPAQVATAASQLAALTEDDLIRGVDPQELKRADVYPGPWESPDELVWAAHYLPDVRNFFAAAARDGDAVICWLD</sequence>
<dbReference type="Pfam" id="PF08974">
    <property type="entry name" value="DUF1877"/>
    <property type="match status" value="1"/>
</dbReference>
<dbReference type="SUPFAM" id="SSF111069">
    <property type="entry name" value="Hypothetical protein yfbM"/>
    <property type="match status" value="1"/>
</dbReference>
<dbReference type="InterPro" id="IPR015068">
    <property type="entry name" value="DUF1877"/>
</dbReference>
<proteinExistence type="predicted"/>
<protein>
    <submittedName>
        <fullName evidence="1">YfbM family protein</fullName>
    </submittedName>
</protein>
<gene>
    <name evidence="1" type="ORF">Q3V37_11285</name>
</gene>
<dbReference type="AlphaFoldDB" id="A0AAJ6HXQ4"/>
<dbReference type="RefSeq" id="WP_306273879.1">
    <property type="nucleotide sequence ID" value="NZ_CP130472.1"/>
</dbReference>